<dbReference type="PANTHER" id="PTHR36923">
    <property type="entry name" value="FERREDOXIN"/>
    <property type="match status" value="1"/>
</dbReference>
<dbReference type="PANTHER" id="PTHR36923:SF3">
    <property type="entry name" value="FERREDOXIN"/>
    <property type="match status" value="1"/>
</dbReference>
<keyword evidence="2 8" id="KW-0813">Transport</keyword>
<gene>
    <name evidence="10" type="ORF">H7J73_25745</name>
</gene>
<keyword evidence="5 8" id="KW-0408">Iron</keyword>
<accession>A0ABT3CIU2</accession>
<protein>
    <recommendedName>
        <fullName evidence="8">Ferredoxin</fullName>
    </recommendedName>
</protein>
<organism evidence="10 11">
    <name type="scientific">Mycolicibacterium komossense</name>
    <dbReference type="NCBI Taxonomy" id="1779"/>
    <lineage>
        <taxon>Bacteria</taxon>
        <taxon>Bacillati</taxon>
        <taxon>Actinomycetota</taxon>
        <taxon>Actinomycetes</taxon>
        <taxon>Mycobacteriales</taxon>
        <taxon>Mycobacteriaceae</taxon>
        <taxon>Mycolicibacterium</taxon>
    </lineage>
</organism>
<comment type="function">
    <text evidence="8">Ferredoxins are iron-sulfur proteins that transfer electrons in a wide variety of metabolic reactions.</text>
</comment>
<evidence type="ECO:0000313" key="10">
    <source>
        <dbReference type="EMBL" id="MCV7229419.1"/>
    </source>
</evidence>
<keyword evidence="4 8" id="KW-0249">Electron transport</keyword>
<comment type="cofactor">
    <cofactor evidence="1">
        <name>[3Fe-4S] cluster</name>
        <dbReference type="ChEBI" id="CHEBI:21137"/>
    </cofactor>
</comment>
<dbReference type="Gene3D" id="3.30.70.20">
    <property type="match status" value="1"/>
</dbReference>
<dbReference type="EMBL" id="JACKTY010000041">
    <property type="protein sequence ID" value="MCV7229419.1"/>
    <property type="molecule type" value="Genomic_DNA"/>
</dbReference>
<dbReference type="InterPro" id="IPR001080">
    <property type="entry name" value="3Fe4S_ferredoxin"/>
</dbReference>
<comment type="caution">
    <text evidence="10">The sequence shown here is derived from an EMBL/GenBank/DDBJ whole genome shotgun (WGS) entry which is preliminary data.</text>
</comment>
<name>A0ABT3CIU2_9MYCO</name>
<evidence type="ECO:0000256" key="8">
    <source>
        <dbReference type="RuleBase" id="RU368020"/>
    </source>
</evidence>
<dbReference type="InterPro" id="IPR051269">
    <property type="entry name" value="Fe-S_cluster_ET"/>
</dbReference>
<keyword evidence="6 8" id="KW-0411">Iron-sulfur</keyword>
<dbReference type="Pfam" id="PF13459">
    <property type="entry name" value="Fer4_15"/>
    <property type="match status" value="1"/>
</dbReference>
<reference evidence="10 11" key="1">
    <citation type="journal article" date="2022" name="BMC Genomics">
        <title>Comparative genome analysis of mycobacteria focusing on tRNA and non-coding RNA.</title>
        <authorList>
            <person name="Behra P.R.K."/>
            <person name="Pettersson B.M.F."/>
            <person name="Ramesh M."/>
            <person name="Das S."/>
            <person name="Dasgupta S."/>
            <person name="Kirsebom L.A."/>
        </authorList>
    </citation>
    <scope>NUCLEOTIDE SEQUENCE [LARGE SCALE GENOMIC DNA]</scope>
    <source>
        <strain evidence="10 11">DSM 44078</strain>
    </source>
</reference>
<proteinExistence type="predicted"/>
<evidence type="ECO:0000256" key="3">
    <source>
        <dbReference type="ARBA" id="ARBA00022723"/>
    </source>
</evidence>
<keyword evidence="3 8" id="KW-0479">Metal-binding</keyword>
<evidence type="ECO:0000256" key="5">
    <source>
        <dbReference type="ARBA" id="ARBA00023004"/>
    </source>
</evidence>
<keyword evidence="7" id="KW-0003">3Fe-4S</keyword>
<evidence type="ECO:0000259" key="9">
    <source>
        <dbReference type="PROSITE" id="PS51379"/>
    </source>
</evidence>
<dbReference type="SUPFAM" id="SSF54862">
    <property type="entry name" value="4Fe-4S ferredoxins"/>
    <property type="match status" value="1"/>
</dbReference>
<evidence type="ECO:0000256" key="6">
    <source>
        <dbReference type="ARBA" id="ARBA00023014"/>
    </source>
</evidence>
<dbReference type="PROSITE" id="PS51379">
    <property type="entry name" value="4FE4S_FER_2"/>
    <property type="match status" value="1"/>
</dbReference>
<evidence type="ECO:0000256" key="4">
    <source>
        <dbReference type="ARBA" id="ARBA00022982"/>
    </source>
</evidence>
<evidence type="ECO:0000256" key="1">
    <source>
        <dbReference type="ARBA" id="ARBA00001927"/>
    </source>
</evidence>
<dbReference type="PRINTS" id="PR00352">
    <property type="entry name" value="3FE4SFRDOXIN"/>
</dbReference>
<dbReference type="Proteomes" id="UP001526201">
    <property type="component" value="Unassembled WGS sequence"/>
</dbReference>
<keyword evidence="11" id="KW-1185">Reference proteome</keyword>
<evidence type="ECO:0000313" key="11">
    <source>
        <dbReference type="Proteomes" id="UP001526201"/>
    </source>
</evidence>
<dbReference type="InterPro" id="IPR017896">
    <property type="entry name" value="4Fe4S_Fe-S-bd"/>
</dbReference>
<evidence type="ECO:0000256" key="7">
    <source>
        <dbReference type="ARBA" id="ARBA00023291"/>
    </source>
</evidence>
<sequence length="65" mass="6835">MKIQVDRNKCTGIGICEALCPDTFEVDDHGKLQLISGDTIPKDLLAEVDSAISGCPTGALSKQAC</sequence>
<evidence type="ECO:0000256" key="2">
    <source>
        <dbReference type="ARBA" id="ARBA00022448"/>
    </source>
</evidence>
<dbReference type="RefSeq" id="WP_264070647.1">
    <property type="nucleotide sequence ID" value="NZ_JACKTY010000041.1"/>
</dbReference>
<feature type="domain" description="4Fe-4S ferredoxin-type" evidence="9">
    <location>
        <begin position="1"/>
        <end position="29"/>
    </location>
</feature>